<gene>
    <name evidence="2" type="ORF">H9L16_04640</name>
</gene>
<dbReference type="Proteomes" id="UP000515804">
    <property type="component" value="Chromosome"/>
</dbReference>
<proteinExistence type="predicted"/>
<keyword evidence="1 2" id="KW-0808">Transferase</keyword>
<dbReference type="PANTHER" id="PTHR12788">
    <property type="entry name" value="PROTEIN-TYROSINE SULFOTRANSFERASE 2"/>
    <property type="match status" value="1"/>
</dbReference>
<dbReference type="AlphaFoldDB" id="A0A7G9SSQ2"/>
<dbReference type="Gene3D" id="3.40.50.300">
    <property type="entry name" value="P-loop containing nucleotide triphosphate hydrolases"/>
    <property type="match status" value="1"/>
</dbReference>
<dbReference type="SUPFAM" id="SSF52540">
    <property type="entry name" value="P-loop containing nucleoside triphosphate hydrolases"/>
    <property type="match status" value="1"/>
</dbReference>
<dbReference type="SUPFAM" id="SSF48452">
    <property type="entry name" value="TPR-like"/>
    <property type="match status" value="1"/>
</dbReference>
<accession>A0A7G9SSQ2</accession>
<evidence type="ECO:0000256" key="1">
    <source>
        <dbReference type="ARBA" id="ARBA00022679"/>
    </source>
</evidence>
<evidence type="ECO:0000313" key="2">
    <source>
        <dbReference type="EMBL" id="QNN70877.1"/>
    </source>
</evidence>
<organism evidence="2 3">
    <name type="scientific">Thermomonas carbonis</name>
    <dbReference type="NCBI Taxonomy" id="1463158"/>
    <lineage>
        <taxon>Bacteria</taxon>
        <taxon>Pseudomonadati</taxon>
        <taxon>Pseudomonadota</taxon>
        <taxon>Gammaproteobacteria</taxon>
        <taxon>Lysobacterales</taxon>
        <taxon>Lysobacteraceae</taxon>
        <taxon>Thermomonas</taxon>
    </lineage>
</organism>
<dbReference type="GO" id="GO:0008476">
    <property type="term" value="F:protein-tyrosine sulfotransferase activity"/>
    <property type="evidence" value="ECO:0007669"/>
    <property type="project" value="InterPro"/>
</dbReference>
<dbReference type="InterPro" id="IPR011990">
    <property type="entry name" value="TPR-like_helical_dom_sf"/>
</dbReference>
<dbReference type="EMBL" id="CP060719">
    <property type="protein sequence ID" value="QNN70877.1"/>
    <property type="molecule type" value="Genomic_DNA"/>
</dbReference>
<dbReference type="RefSeq" id="WP_187553392.1">
    <property type="nucleotide sequence ID" value="NZ_BMZL01000001.1"/>
</dbReference>
<name>A0A7G9SSQ2_9GAMM</name>
<keyword evidence="3" id="KW-1185">Reference proteome</keyword>
<sequence length="525" mass="58630">MTESPAQVKLGYQLLRQGRPLDALRLSDQILRSSPENPHALVLAAEAHLMDEKLVEALALMERAIVASGGNPILKLKKGRLLLEMRRRAEIPPLVKDVATQATSNGNLLWLLGNLCYRCNMQSEAIRYFDAARTLIGDEPGLVYELALARFFSGASEQAERDLDRIPANSPQSAYAMYLRATLRKQTPQRNHVADLREKIRQGTRTQADTASLHYALAKELEDLGEFDESFSALRIGAAAQRSTLRYDVRHDIAAMRAMQAAYTAEAFQTQATDGDAGEGAIFVLGMPRSGTTLVERFLTQSGQVRSAGELPDFPNLLTEAVAHIADTRADLTPAAASLGIDFPALGREYMRGAREAAGGHRVFIDKAPLNFFYCGAIRMALPRAKIIHLWRDPLDNCYALFKTLFFGAYDFACDLEDLARYYIAYDQFMRHWHMAMPDRILSVQYEDLVTTPEIEARRIYAWCQLEWNDAALDLPKAGQVFATASAAQVREPIHLRSVHSSRRYWNQLSSLRDTLTAAGIPLQP</sequence>
<dbReference type="PANTHER" id="PTHR12788:SF10">
    <property type="entry name" value="PROTEIN-TYROSINE SULFOTRANSFERASE"/>
    <property type="match status" value="1"/>
</dbReference>
<dbReference type="Pfam" id="PF13432">
    <property type="entry name" value="TPR_16"/>
    <property type="match status" value="1"/>
</dbReference>
<dbReference type="KEGG" id="tcn:H9L16_04640"/>
<dbReference type="InterPro" id="IPR026634">
    <property type="entry name" value="TPST-like"/>
</dbReference>
<dbReference type="Gene3D" id="1.25.40.10">
    <property type="entry name" value="Tetratricopeptide repeat domain"/>
    <property type="match status" value="1"/>
</dbReference>
<dbReference type="Pfam" id="PF13469">
    <property type="entry name" value="Sulfotransfer_3"/>
    <property type="match status" value="1"/>
</dbReference>
<evidence type="ECO:0000313" key="3">
    <source>
        <dbReference type="Proteomes" id="UP000515804"/>
    </source>
</evidence>
<protein>
    <submittedName>
        <fullName evidence="2">Sulfotransferase</fullName>
    </submittedName>
</protein>
<reference evidence="2 3" key="1">
    <citation type="submission" date="2020-08" db="EMBL/GenBank/DDBJ databases">
        <title>Genome sequence of Thermomonas carbonis KCTC 42013T.</title>
        <authorList>
            <person name="Hyun D.-W."/>
            <person name="Bae J.-W."/>
        </authorList>
    </citation>
    <scope>NUCLEOTIDE SEQUENCE [LARGE SCALE GENOMIC DNA]</scope>
    <source>
        <strain evidence="2 3">KCTC 42013</strain>
    </source>
</reference>
<dbReference type="InterPro" id="IPR027417">
    <property type="entry name" value="P-loop_NTPase"/>
</dbReference>